<evidence type="ECO:0000256" key="3">
    <source>
        <dbReference type="ARBA" id="ARBA00006717"/>
    </source>
</evidence>
<evidence type="ECO:0000256" key="5">
    <source>
        <dbReference type="ARBA" id="ARBA00023152"/>
    </source>
</evidence>
<dbReference type="InterPro" id="IPR001345">
    <property type="entry name" value="PG/BPGM_mutase_AS"/>
</dbReference>
<comment type="pathway">
    <text evidence="2">Carbohydrate degradation; glycolysis; pyruvate from D-glyceraldehyde 3-phosphate: step 3/5.</text>
</comment>
<gene>
    <name evidence="9" type="ORF">PGTUg99_019435</name>
</gene>
<comment type="similarity">
    <text evidence="3">Belongs to the phosphoglycerate mutase family. BPG-dependent PGAM subfamily.</text>
</comment>
<comment type="caution">
    <text evidence="9">The sequence shown here is derived from an EMBL/GenBank/DDBJ whole genome shotgun (WGS) entry which is preliminary data.</text>
</comment>
<sequence>MKGPIRSHHQPLIPQIPRATSSSHPLSGDHVHSLRLPQNNSLAQLFLPQSRLLRDWLAYSSETHAQIVLMRHGESEANEKRLFSWPAVPLTKKGCDEVESAATTLKGHRIAFDRAYTSGFKRAQDSLTITLETLGYAKSNIPIKKAPELNTRTFGEWTGRPYAEARATLGSENVNHWFGIDYKNFPDVPPRGGETLEDCDKRAQAYYTQEIHRKVLAGEKILVVASRNPIYSLMQKIEGDKLKEVPIDDMKTALPIIYQLDYRGKVLQRTMYY</sequence>
<feature type="binding site" evidence="7">
    <location>
        <begin position="71"/>
        <end position="78"/>
    </location>
    <ligand>
        <name>substrate</name>
    </ligand>
</feature>
<dbReference type="UniPathway" id="UPA00109">
    <property type="reaction ID" value="UER00186"/>
</dbReference>
<protein>
    <recommendedName>
        <fullName evidence="4">phosphoglycerate mutase (2,3-diphosphoglycerate-dependent)</fullName>
        <ecNumber evidence="4">5.4.2.11</ecNumber>
    </recommendedName>
</protein>
<evidence type="ECO:0000256" key="1">
    <source>
        <dbReference type="ARBA" id="ARBA00000380"/>
    </source>
</evidence>
<comment type="catalytic activity">
    <reaction evidence="1">
        <text>(2R)-2-phosphoglycerate = (2R)-3-phosphoglycerate</text>
        <dbReference type="Rhea" id="RHEA:15901"/>
        <dbReference type="ChEBI" id="CHEBI:58272"/>
        <dbReference type="ChEBI" id="CHEBI:58289"/>
        <dbReference type="EC" id="5.4.2.11"/>
    </reaction>
</comment>
<evidence type="ECO:0000256" key="6">
    <source>
        <dbReference type="ARBA" id="ARBA00023235"/>
    </source>
</evidence>
<organism evidence="9 10">
    <name type="scientific">Puccinia graminis f. sp. tritici</name>
    <dbReference type="NCBI Taxonomy" id="56615"/>
    <lineage>
        <taxon>Eukaryota</taxon>
        <taxon>Fungi</taxon>
        <taxon>Dikarya</taxon>
        <taxon>Basidiomycota</taxon>
        <taxon>Pucciniomycotina</taxon>
        <taxon>Pucciniomycetes</taxon>
        <taxon>Pucciniales</taxon>
        <taxon>Pucciniaceae</taxon>
        <taxon>Puccinia</taxon>
    </lineage>
</organism>
<accession>A0A5B0SD51</accession>
<dbReference type="InterPro" id="IPR013078">
    <property type="entry name" value="His_Pase_superF_clade-1"/>
</dbReference>
<dbReference type="CDD" id="cd07067">
    <property type="entry name" value="HP_PGM_like"/>
    <property type="match status" value="1"/>
</dbReference>
<reference evidence="9 10" key="1">
    <citation type="submission" date="2019-05" db="EMBL/GenBank/DDBJ databases">
        <title>Emergence of the Ug99 lineage of the wheat stem rust pathogen through somatic hybridization.</title>
        <authorList>
            <person name="Li F."/>
            <person name="Upadhyaya N.M."/>
            <person name="Sperschneider J."/>
            <person name="Matny O."/>
            <person name="Nguyen-Phuc H."/>
            <person name="Mago R."/>
            <person name="Raley C."/>
            <person name="Miller M.E."/>
            <person name="Silverstein K.A.T."/>
            <person name="Henningsen E."/>
            <person name="Hirsch C.D."/>
            <person name="Visser B."/>
            <person name="Pretorius Z.A."/>
            <person name="Steffenson B.J."/>
            <person name="Schwessinger B."/>
            <person name="Dodds P.N."/>
            <person name="Figueroa M."/>
        </authorList>
    </citation>
    <scope>NUCLEOTIDE SEQUENCE [LARGE SCALE GENOMIC DNA]</scope>
    <source>
        <strain evidence="9 10">Ug99</strain>
    </source>
</reference>
<dbReference type="PROSITE" id="PS00175">
    <property type="entry name" value="PG_MUTASE"/>
    <property type="match status" value="1"/>
</dbReference>
<dbReference type="GO" id="GO:0004619">
    <property type="term" value="F:phosphoglycerate mutase activity"/>
    <property type="evidence" value="ECO:0007669"/>
    <property type="project" value="UniProtKB-EC"/>
</dbReference>
<evidence type="ECO:0000256" key="8">
    <source>
        <dbReference type="SAM" id="MobiDB-lite"/>
    </source>
</evidence>
<name>A0A5B0SD51_PUCGR</name>
<dbReference type="AlphaFoldDB" id="A0A5B0SD51"/>
<dbReference type="Pfam" id="PF00300">
    <property type="entry name" value="His_Phos_1"/>
    <property type="match status" value="1"/>
</dbReference>
<proteinExistence type="inferred from homology"/>
<dbReference type="PANTHER" id="PTHR11931">
    <property type="entry name" value="PHOSPHOGLYCERATE MUTASE"/>
    <property type="match status" value="1"/>
</dbReference>
<evidence type="ECO:0000256" key="7">
    <source>
        <dbReference type="PIRSR" id="PIRSR613078-2"/>
    </source>
</evidence>
<keyword evidence="6" id="KW-0413">Isomerase</keyword>
<dbReference type="InterPro" id="IPR029033">
    <property type="entry name" value="His_PPase_superfam"/>
</dbReference>
<dbReference type="SUPFAM" id="SSF53254">
    <property type="entry name" value="Phosphoglycerate mutase-like"/>
    <property type="match status" value="1"/>
</dbReference>
<feature type="region of interest" description="Disordered" evidence="8">
    <location>
        <begin position="1"/>
        <end position="32"/>
    </location>
</feature>
<evidence type="ECO:0000313" key="9">
    <source>
        <dbReference type="EMBL" id="KAA1135747.1"/>
    </source>
</evidence>
<dbReference type="SMART" id="SM00855">
    <property type="entry name" value="PGAM"/>
    <property type="match status" value="1"/>
</dbReference>
<dbReference type="InterPro" id="IPR005952">
    <property type="entry name" value="Phosphogly_mut1"/>
</dbReference>
<feature type="binding site" evidence="7">
    <location>
        <position position="122"/>
    </location>
    <ligand>
        <name>substrate</name>
    </ligand>
</feature>
<dbReference type="EC" id="5.4.2.11" evidence="4"/>
<dbReference type="EMBL" id="VDEP01000037">
    <property type="protein sequence ID" value="KAA1135747.1"/>
    <property type="molecule type" value="Genomic_DNA"/>
</dbReference>
<dbReference type="GO" id="GO:0006096">
    <property type="term" value="P:glycolytic process"/>
    <property type="evidence" value="ECO:0007669"/>
    <property type="project" value="UniProtKB-UniPathway"/>
</dbReference>
<dbReference type="Proteomes" id="UP000325313">
    <property type="component" value="Unassembled WGS sequence"/>
</dbReference>
<evidence type="ECO:0000313" key="10">
    <source>
        <dbReference type="Proteomes" id="UP000325313"/>
    </source>
</evidence>
<evidence type="ECO:0000256" key="4">
    <source>
        <dbReference type="ARBA" id="ARBA00012028"/>
    </source>
</evidence>
<evidence type="ECO:0000256" key="2">
    <source>
        <dbReference type="ARBA" id="ARBA00004798"/>
    </source>
</evidence>
<dbReference type="Gene3D" id="3.40.50.1240">
    <property type="entry name" value="Phosphoglycerate mutase-like"/>
    <property type="match status" value="1"/>
</dbReference>
<keyword evidence="5" id="KW-0324">Glycolysis</keyword>